<protein>
    <submittedName>
        <fullName evidence="1">Nitric oxide-responding transcriptional regulator Dnr (Crp/Fnr family)</fullName>
    </submittedName>
</protein>
<sequence>MKKIFYLFFLMLGATQYSEAATRGDVKVLESSGDIRYLSQKIVKDYLFLYDNPQKSEVKNELHASLAQLSNDLRVIVMTTKDSDTKDILEFLAYSKDQVKELFDQKADKEKAALMLDYSETLLEGADSIAKAHIYDFSEEEKMLMVTKEIEYLLERITKYYMAFNVGFNTPMNKEQMDESIGRLEENLEKIKAYSYPYEMQKKQKDLDRFWKANRYFFYKTETLFIPNLLFDAIDSLEKLVADIALYHSKNQ</sequence>
<gene>
    <name evidence="1" type="ORF">MNB_SV-8-466</name>
</gene>
<reference evidence="1" key="1">
    <citation type="submission" date="2016-10" db="EMBL/GenBank/DDBJ databases">
        <authorList>
            <person name="de Groot N.N."/>
        </authorList>
    </citation>
    <scope>NUCLEOTIDE SEQUENCE</scope>
</reference>
<organism evidence="1">
    <name type="scientific">hydrothermal vent metagenome</name>
    <dbReference type="NCBI Taxonomy" id="652676"/>
    <lineage>
        <taxon>unclassified sequences</taxon>
        <taxon>metagenomes</taxon>
        <taxon>ecological metagenomes</taxon>
    </lineage>
</organism>
<dbReference type="EMBL" id="FPHD01000007">
    <property type="protein sequence ID" value="SFV50349.1"/>
    <property type="molecule type" value="Genomic_DNA"/>
</dbReference>
<proteinExistence type="predicted"/>
<name>A0A1W1B9Z5_9ZZZZ</name>
<evidence type="ECO:0000313" key="1">
    <source>
        <dbReference type="EMBL" id="SFV50349.1"/>
    </source>
</evidence>
<dbReference type="AlphaFoldDB" id="A0A1W1B9Z5"/>
<accession>A0A1W1B9Z5</accession>